<dbReference type="PANTHER" id="PTHR33223:SF6">
    <property type="entry name" value="CCHC-TYPE DOMAIN-CONTAINING PROTEIN"/>
    <property type="match status" value="1"/>
</dbReference>
<organism evidence="4">
    <name type="scientific">Noccaea caerulescens</name>
    <name type="common">Alpine penny-cress</name>
    <name type="synonym">Thlaspi caerulescens</name>
    <dbReference type="NCBI Taxonomy" id="107243"/>
    <lineage>
        <taxon>Eukaryota</taxon>
        <taxon>Viridiplantae</taxon>
        <taxon>Streptophyta</taxon>
        <taxon>Embryophyta</taxon>
        <taxon>Tracheophyta</taxon>
        <taxon>Spermatophyta</taxon>
        <taxon>Magnoliopsida</taxon>
        <taxon>eudicotyledons</taxon>
        <taxon>Gunneridae</taxon>
        <taxon>Pentapetalae</taxon>
        <taxon>rosids</taxon>
        <taxon>malvids</taxon>
        <taxon>Brassicales</taxon>
        <taxon>Brassicaceae</taxon>
        <taxon>Coluteocarpeae</taxon>
        <taxon>Noccaea</taxon>
    </lineage>
</organism>
<protein>
    <recommendedName>
        <fullName evidence="3">Retrotransposon gag domain-containing protein</fullName>
    </recommendedName>
</protein>
<sequence length="384" mass="43696">MGKVDDLADEFHGELKELRNEVKERNDSVDRSISEINVNLSRISETLAQLMAQQRPNPIAREDLASPSTGVREVRNPISAEPGGNRYVGYRGINNGLENQNNMLKRVELPPFSGSQPYTWINQAERFFRLGNYNDTERLDLLFITLQGPALNWFNREMSRDPFGDWVQFKKRMIARFNQKMEENPRRKLFALKQKGPVADYVNEFEELITIVSGVEEENLEHVFYLGLKPELQEVVKMQQPRGLSALFSTVISMEDSIFCKSMAEAANPFRKSGLSFPLRSASQYNSKRNWSTSSSSDSTKPAIQNSEQSELNKGQSQNAKPPWKNNGGKNYSGMLKLSPAEIAEKRRLGLCFKCPEKWSRTHQNTCHNMTLQVFTVVEGSATS</sequence>
<dbReference type="InterPro" id="IPR005162">
    <property type="entry name" value="Retrotrans_gag_dom"/>
</dbReference>
<keyword evidence="1" id="KW-0175">Coiled coil</keyword>
<feature type="coiled-coil region" evidence="1">
    <location>
        <begin position="8"/>
        <end position="35"/>
    </location>
</feature>
<dbReference type="Pfam" id="PF03732">
    <property type="entry name" value="Retrotrans_gag"/>
    <property type="match status" value="1"/>
</dbReference>
<accession>A0A1J3DVR2</accession>
<evidence type="ECO:0000259" key="3">
    <source>
        <dbReference type="Pfam" id="PF03732"/>
    </source>
</evidence>
<evidence type="ECO:0000256" key="2">
    <source>
        <dbReference type="SAM" id="MobiDB-lite"/>
    </source>
</evidence>
<evidence type="ECO:0000313" key="4">
    <source>
        <dbReference type="EMBL" id="JAU23231.1"/>
    </source>
</evidence>
<dbReference type="EMBL" id="GEVI01009089">
    <property type="protein sequence ID" value="JAU23231.1"/>
    <property type="molecule type" value="Transcribed_RNA"/>
</dbReference>
<gene>
    <name evidence="4" type="ORF">GA_TR2872_c0_g1_i1_g.9028</name>
</gene>
<name>A0A1J3DVR2_NOCCA</name>
<feature type="domain" description="Retrotransposon gag" evidence="3">
    <location>
        <begin position="142"/>
        <end position="230"/>
    </location>
</feature>
<dbReference type="AlphaFoldDB" id="A0A1J3DVR2"/>
<dbReference type="PANTHER" id="PTHR33223">
    <property type="entry name" value="CCHC-TYPE DOMAIN-CONTAINING PROTEIN"/>
    <property type="match status" value="1"/>
</dbReference>
<reference evidence="4" key="1">
    <citation type="submission" date="2016-07" db="EMBL/GenBank/DDBJ databases">
        <title>De novo transcriptome assembly of four accessions of the metal hyperaccumulator plant Noccaea caerulescens.</title>
        <authorList>
            <person name="Blande D."/>
            <person name="Halimaa P."/>
            <person name="Tervahauta A.I."/>
            <person name="Aarts M.G."/>
            <person name="Karenlampi S.O."/>
        </authorList>
    </citation>
    <scope>NUCLEOTIDE SEQUENCE</scope>
</reference>
<evidence type="ECO:0000256" key="1">
    <source>
        <dbReference type="SAM" id="Coils"/>
    </source>
</evidence>
<feature type="compositionally biased region" description="Polar residues" evidence="2">
    <location>
        <begin position="302"/>
        <end position="320"/>
    </location>
</feature>
<proteinExistence type="predicted"/>
<feature type="region of interest" description="Disordered" evidence="2">
    <location>
        <begin position="287"/>
        <end position="332"/>
    </location>
</feature>